<evidence type="ECO:0000256" key="7">
    <source>
        <dbReference type="ARBA" id="ARBA00023002"/>
    </source>
</evidence>
<evidence type="ECO:0000256" key="6">
    <source>
        <dbReference type="ARBA" id="ARBA00022958"/>
    </source>
</evidence>
<dbReference type="Pfam" id="PF00676">
    <property type="entry name" value="E1_dh"/>
    <property type="match status" value="1"/>
</dbReference>
<dbReference type="PANTHER" id="PTHR43380">
    <property type="entry name" value="2-OXOISOVALERATE DEHYDROGENASE SUBUNIT ALPHA, MITOCHONDRIAL"/>
    <property type="match status" value="1"/>
</dbReference>
<protein>
    <recommendedName>
        <fullName evidence="9">2-oxoisovalerate dehydrogenase subunit alpha</fullName>
        <ecNumber evidence="9">1.2.4.4</ecNumber>
    </recommendedName>
    <alternativeName>
        <fullName evidence="9">Branched-chain alpha-keto acid dehydrogenase E1 component alpha chain</fullName>
    </alternativeName>
</protein>
<keyword evidence="6" id="KW-0630">Potassium</keyword>
<keyword evidence="5" id="KW-0809">Transit peptide</keyword>
<dbReference type="EMBL" id="GDHC01012652">
    <property type="protein sequence ID" value="JAQ05977.1"/>
    <property type="molecule type" value="Transcribed_RNA"/>
</dbReference>
<gene>
    <name evidence="11" type="primary">BCKDHA</name>
    <name evidence="11" type="ORF">g.74318</name>
</gene>
<dbReference type="EC" id="1.2.4.4" evidence="9"/>
<dbReference type="InterPro" id="IPR029061">
    <property type="entry name" value="THDP-binding"/>
</dbReference>
<evidence type="ECO:0000256" key="4">
    <source>
        <dbReference type="ARBA" id="ARBA00022723"/>
    </source>
</evidence>
<dbReference type="InterPro" id="IPR050771">
    <property type="entry name" value="Alpha-ketoacid_DH_E1_comp"/>
</dbReference>
<dbReference type="AlphaFoldDB" id="A0A146LG80"/>
<keyword evidence="4" id="KW-0479">Metal-binding</keyword>
<dbReference type="SUPFAM" id="SSF52518">
    <property type="entry name" value="Thiamin diphosphate-binding fold (THDP-binding)"/>
    <property type="match status" value="1"/>
</dbReference>
<comment type="function">
    <text evidence="9">The branched-chain alpha-keto dehydrogenase complex catalyzes the overall conversion of alpha-keto acids to acyl-CoA and CO(2). It contains multiple copies of three enzymatic components: branched-chain alpha-keto acid decarboxylase (E1), lipoamide acyltransferase (E2) and lipoamide dehydrogenase (E3).</text>
</comment>
<dbReference type="GO" id="GO:0003863">
    <property type="term" value="F:branched-chain 2-oxo acid dehydrogenase activity"/>
    <property type="evidence" value="ECO:0007669"/>
    <property type="project" value="UniProtKB-EC"/>
</dbReference>
<feature type="domain" description="Dehydrogenase E1 component" evidence="10">
    <location>
        <begin position="90"/>
        <end position="387"/>
    </location>
</feature>
<reference evidence="11" key="1">
    <citation type="journal article" date="2016" name="Gigascience">
        <title>De novo construction of an expanded transcriptome assembly for the western tarnished plant bug, Lygus hesperus.</title>
        <authorList>
            <person name="Tassone E.E."/>
            <person name="Geib S.M."/>
            <person name="Hall B."/>
            <person name="Fabrick J.A."/>
            <person name="Brent C.S."/>
            <person name="Hull J.J."/>
        </authorList>
    </citation>
    <scope>NUCLEOTIDE SEQUENCE</scope>
</reference>
<dbReference type="FunFam" id="3.40.50.970:FF:000015">
    <property type="entry name" value="2-oxoisovalerate dehydrogenase subunit alpha"/>
    <property type="match status" value="1"/>
</dbReference>
<proteinExistence type="inferred from homology"/>
<dbReference type="GO" id="GO:0005759">
    <property type="term" value="C:mitochondrial matrix"/>
    <property type="evidence" value="ECO:0007669"/>
    <property type="project" value="UniProtKB-SubCell"/>
</dbReference>
<dbReference type="GO" id="GO:0009083">
    <property type="term" value="P:branched-chain amino acid catabolic process"/>
    <property type="evidence" value="ECO:0007669"/>
    <property type="project" value="TreeGrafter"/>
</dbReference>
<evidence type="ECO:0000256" key="1">
    <source>
        <dbReference type="ARBA" id="ARBA00001964"/>
    </source>
</evidence>
<evidence type="ECO:0000256" key="3">
    <source>
        <dbReference type="ARBA" id="ARBA00008646"/>
    </source>
</evidence>
<comment type="similarity">
    <text evidence="3 9">Belongs to the BCKDHA family.</text>
</comment>
<evidence type="ECO:0000256" key="2">
    <source>
        <dbReference type="ARBA" id="ARBA00004305"/>
    </source>
</evidence>
<keyword evidence="7 9" id="KW-0560">Oxidoreductase</keyword>
<dbReference type="InterPro" id="IPR001017">
    <property type="entry name" value="DH_E1"/>
</dbReference>
<comment type="cofactor">
    <cofactor evidence="1 9">
        <name>thiamine diphosphate</name>
        <dbReference type="ChEBI" id="CHEBI:58937"/>
    </cofactor>
</comment>
<dbReference type="GO" id="GO:0046872">
    <property type="term" value="F:metal ion binding"/>
    <property type="evidence" value="ECO:0007669"/>
    <property type="project" value="UniProtKB-KW"/>
</dbReference>
<comment type="catalytic activity">
    <reaction evidence="9">
        <text>N(6)-[(R)-lipoyl]-L-lysyl-[protein] + 3-methyl-2-oxobutanoate + H(+) = N(6)-[(R)-S(8)-2-methylpropanoyldihydrolipoyl]-L-lysyl-[protein] + CO2</text>
        <dbReference type="Rhea" id="RHEA:13457"/>
        <dbReference type="Rhea" id="RHEA-COMP:10474"/>
        <dbReference type="Rhea" id="RHEA-COMP:10497"/>
        <dbReference type="ChEBI" id="CHEBI:11851"/>
        <dbReference type="ChEBI" id="CHEBI:15378"/>
        <dbReference type="ChEBI" id="CHEBI:16526"/>
        <dbReference type="ChEBI" id="CHEBI:83099"/>
        <dbReference type="ChEBI" id="CHEBI:83142"/>
        <dbReference type="EC" id="1.2.4.4"/>
    </reaction>
</comment>
<organism evidence="11">
    <name type="scientific">Lygus hesperus</name>
    <name type="common">Western plant bug</name>
    <dbReference type="NCBI Taxonomy" id="30085"/>
    <lineage>
        <taxon>Eukaryota</taxon>
        <taxon>Metazoa</taxon>
        <taxon>Ecdysozoa</taxon>
        <taxon>Arthropoda</taxon>
        <taxon>Hexapoda</taxon>
        <taxon>Insecta</taxon>
        <taxon>Pterygota</taxon>
        <taxon>Neoptera</taxon>
        <taxon>Paraneoptera</taxon>
        <taxon>Hemiptera</taxon>
        <taxon>Heteroptera</taxon>
        <taxon>Panheteroptera</taxon>
        <taxon>Cimicomorpha</taxon>
        <taxon>Miridae</taxon>
        <taxon>Mirini</taxon>
        <taxon>Lygus</taxon>
    </lineage>
</organism>
<comment type="subcellular location">
    <subcellularLocation>
        <location evidence="2">Mitochondrion matrix</location>
    </subcellularLocation>
</comment>
<evidence type="ECO:0000313" key="11">
    <source>
        <dbReference type="EMBL" id="JAQ05977.1"/>
    </source>
</evidence>
<evidence type="ECO:0000256" key="9">
    <source>
        <dbReference type="RuleBase" id="RU365014"/>
    </source>
</evidence>
<keyword evidence="9" id="KW-0786">Thiamine pyrophosphate</keyword>
<evidence type="ECO:0000256" key="8">
    <source>
        <dbReference type="ARBA" id="ARBA00023128"/>
    </source>
</evidence>
<sequence length="428" mass="48239">MFSRITSSLALAAKKSPKLKISSIQQTLYFSSESPAIVSRAQQEWVYRMDVNGQESTTPIPAYRVMDEQGCVIDPSQEPKIEVEKLLKMYKSMVLLNTMDKILYESQRQGRISFYMTSFGEEATHLGSAAALNNDDLVYAQYRECGVLVWRGFGLDNLMNQCYGNKLDLGKGKQMPCHFGSKDINFVTISSPLTTQLPQAVGSAYAYKRAKSNKCVICYFGDGAASEGDAHAAFNFSATLECPIIFFCRNNGYAISTPTKEQYRGDGIAGRGAAYGIKAVRVDGNDILAVYNATAAAREYCLGQNKPVIIEAMTYRAGHHSTSDDSTAYRNIEEVKLWQQEDNPITRTFKYLANKKIWDESAQVDFEKEVKSQVLESFARAEKVKKPVWSEMFTEVYHDMPKHLRNQMKSLRGHLDRNPQQYPLENFT</sequence>
<keyword evidence="8" id="KW-0496">Mitochondrion</keyword>
<dbReference type="PANTHER" id="PTHR43380:SF1">
    <property type="entry name" value="2-OXOISOVALERATE DEHYDROGENASE SUBUNIT ALPHA, MITOCHONDRIAL"/>
    <property type="match status" value="1"/>
</dbReference>
<accession>A0A146LG80</accession>
<evidence type="ECO:0000256" key="5">
    <source>
        <dbReference type="ARBA" id="ARBA00022946"/>
    </source>
</evidence>
<evidence type="ECO:0000259" key="10">
    <source>
        <dbReference type="Pfam" id="PF00676"/>
    </source>
</evidence>
<dbReference type="CDD" id="cd02000">
    <property type="entry name" value="TPP_E1_PDC_ADC_BCADC"/>
    <property type="match status" value="1"/>
</dbReference>
<name>A0A146LG80_LYGHE</name>
<dbReference type="Gene3D" id="3.40.50.970">
    <property type="match status" value="1"/>
</dbReference>